<proteinExistence type="predicted"/>
<evidence type="ECO:0000313" key="2">
    <source>
        <dbReference type="Proteomes" id="UP000807769"/>
    </source>
</evidence>
<gene>
    <name evidence="1" type="ORF">BJ212DRAFT_1295751</name>
</gene>
<dbReference type="GeneID" id="64626367"/>
<dbReference type="EMBL" id="JABBWG010000003">
    <property type="protein sequence ID" value="KAG1824625.1"/>
    <property type="molecule type" value="Genomic_DNA"/>
</dbReference>
<comment type="caution">
    <text evidence="1">The sequence shown here is derived from an EMBL/GenBank/DDBJ whole genome shotgun (WGS) entry which is preliminary data.</text>
</comment>
<dbReference type="AlphaFoldDB" id="A0A9P7EKR0"/>
<sequence length="138" mass="15595">MDLGGQGQDMWTVGDEDVKTSTEHSWPASSLTGHSITQIRLIMWPIGKNSTLWVWKDQFIVECDPTTQLHILKRAKCSNGIQMGNVIPVSQLRAPVNLIPCFGTAADKCLTPYNSMEHATEFWLNYFWDKNTFFALSS</sequence>
<keyword evidence="2" id="KW-1185">Reference proteome</keyword>
<organism evidence="1 2">
    <name type="scientific">Suillus subaureus</name>
    <dbReference type="NCBI Taxonomy" id="48587"/>
    <lineage>
        <taxon>Eukaryota</taxon>
        <taxon>Fungi</taxon>
        <taxon>Dikarya</taxon>
        <taxon>Basidiomycota</taxon>
        <taxon>Agaricomycotina</taxon>
        <taxon>Agaricomycetes</taxon>
        <taxon>Agaricomycetidae</taxon>
        <taxon>Boletales</taxon>
        <taxon>Suillineae</taxon>
        <taxon>Suillaceae</taxon>
        <taxon>Suillus</taxon>
    </lineage>
</organism>
<accession>A0A9P7EKR0</accession>
<reference evidence="1" key="1">
    <citation type="journal article" date="2020" name="New Phytol.">
        <title>Comparative genomics reveals dynamic genome evolution in host specialist ectomycorrhizal fungi.</title>
        <authorList>
            <person name="Lofgren L.A."/>
            <person name="Nguyen N.H."/>
            <person name="Vilgalys R."/>
            <person name="Ruytinx J."/>
            <person name="Liao H.L."/>
            <person name="Branco S."/>
            <person name="Kuo A."/>
            <person name="LaButti K."/>
            <person name="Lipzen A."/>
            <person name="Andreopoulos W."/>
            <person name="Pangilinan J."/>
            <person name="Riley R."/>
            <person name="Hundley H."/>
            <person name="Na H."/>
            <person name="Barry K."/>
            <person name="Grigoriev I.V."/>
            <person name="Stajich J.E."/>
            <person name="Kennedy P.G."/>
        </authorList>
    </citation>
    <scope>NUCLEOTIDE SEQUENCE</scope>
    <source>
        <strain evidence="1">MN1</strain>
    </source>
</reference>
<dbReference type="RefSeq" id="XP_041198342.1">
    <property type="nucleotide sequence ID" value="XM_041332350.1"/>
</dbReference>
<evidence type="ECO:0000313" key="1">
    <source>
        <dbReference type="EMBL" id="KAG1824625.1"/>
    </source>
</evidence>
<name>A0A9P7EKR0_9AGAM</name>
<dbReference type="Proteomes" id="UP000807769">
    <property type="component" value="Unassembled WGS sequence"/>
</dbReference>
<protein>
    <submittedName>
        <fullName evidence="1">Uncharacterized protein</fullName>
    </submittedName>
</protein>
<dbReference type="OrthoDB" id="3232986at2759"/>